<proteinExistence type="predicted"/>
<organism evidence="1 2">
    <name type="scientific">Acidihalobacter prosperus</name>
    <dbReference type="NCBI Taxonomy" id="160660"/>
    <lineage>
        <taxon>Bacteria</taxon>
        <taxon>Pseudomonadati</taxon>
        <taxon>Pseudomonadota</taxon>
        <taxon>Gammaproteobacteria</taxon>
        <taxon>Chromatiales</taxon>
        <taxon>Ectothiorhodospiraceae</taxon>
        <taxon>Acidihalobacter</taxon>
    </lineage>
</organism>
<name>A0A1A6C836_9GAMM</name>
<sequence>MVAEASALTEQLNRSSNPYRDPLARIDWQDLDLEGWWLPQAAVSLHGIPAYERLPEARRIRLSQYEFINFIEKALWLEGIFMERISRALGNSLGQPSETLYRLHELREEAGHSLMFVELIRRSGLPIEPSAFTRPRLATWVGRHAPYRSAAFWIAVLIGEQVPDRMNRTIRKHRGEIADTIYDIITLHAIDEARHIVHARETLDLHLPSAGRLAPLYRPLLNRVFRQFVEAFYFPSPALYRLAGLEQPEAWARRAHANPVRIDFVDECVASTLRQLADKGLPVNWR</sequence>
<dbReference type="Pfam" id="PF11583">
    <property type="entry name" value="AurF"/>
    <property type="match status" value="1"/>
</dbReference>
<evidence type="ECO:0008006" key="3">
    <source>
        <dbReference type="Google" id="ProtNLM"/>
    </source>
</evidence>
<reference evidence="1 2" key="1">
    <citation type="journal article" date="2014" name="Genome Announc.">
        <title>Draft Genome Sequence of the Iron-Oxidizing, Acidophilic, and Halotolerant 'Thiobacillus prosperus' Type Strain DSM 5130.</title>
        <authorList>
            <person name="Ossandon F.J."/>
            <person name="Cardenas J.P."/>
            <person name="Corbett M."/>
            <person name="Quatrini R."/>
            <person name="Holmes D.S."/>
            <person name="Watkin E."/>
        </authorList>
    </citation>
    <scope>NUCLEOTIDE SEQUENCE [LARGE SCALE GENOMIC DNA]</scope>
    <source>
        <strain evidence="1 2">DSM 5130</strain>
    </source>
</reference>
<gene>
    <name evidence="1" type="ORF">Thpro_020425</name>
</gene>
<evidence type="ECO:0000313" key="1">
    <source>
        <dbReference type="EMBL" id="OBS10709.1"/>
    </source>
</evidence>
<dbReference type="RefSeq" id="WP_038092053.1">
    <property type="nucleotide sequence ID" value="NZ_JQSG02000001.1"/>
</dbReference>
<evidence type="ECO:0000313" key="2">
    <source>
        <dbReference type="Proteomes" id="UP000029273"/>
    </source>
</evidence>
<dbReference type="InterPro" id="IPR009078">
    <property type="entry name" value="Ferritin-like_SF"/>
</dbReference>
<dbReference type="STRING" id="160660.BJI67_07415"/>
<dbReference type="Gene3D" id="1.10.620.20">
    <property type="entry name" value="Ribonucleotide Reductase, subunit A"/>
    <property type="match status" value="1"/>
</dbReference>
<dbReference type="EMBL" id="JQSG02000001">
    <property type="protein sequence ID" value="OBS10709.1"/>
    <property type="molecule type" value="Genomic_DNA"/>
</dbReference>
<keyword evidence="2" id="KW-1185">Reference proteome</keyword>
<dbReference type="OrthoDB" id="3609870at2"/>
<dbReference type="InterPro" id="IPR025859">
    <property type="entry name" value="AurF/CmlI"/>
</dbReference>
<dbReference type="Proteomes" id="UP000029273">
    <property type="component" value="Unassembled WGS sequence"/>
</dbReference>
<dbReference type="InterPro" id="IPR012348">
    <property type="entry name" value="RNR-like"/>
</dbReference>
<dbReference type="GO" id="GO:0016491">
    <property type="term" value="F:oxidoreductase activity"/>
    <property type="evidence" value="ECO:0007669"/>
    <property type="project" value="InterPro"/>
</dbReference>
<dbReference type="AlphaFoldDB" id="A0A1A6C836"/>
<protein>
    <recommendedName>
        <fullName evidence="3">Aminobenzoate oxygenase</fullName>
    </recommendedName>
</protein>
<accession>A0A1A6C836</accession>
<comment type="caution">
    <text evidence="1">The sequence shown here is derived from an EMBL/GenBank/DDBJ whole genome shotgun (WGS) entry which is preliminary data.</text>
</comment>
<dbReference type="SUPFAM" id="SSF47240">
    <property type="entry name" value="Ferritin-like"/>
    <property type="match status" value="1"/>
</dbReference>